<keyword evidence="3" id="KW-1185">Reference proteome</keyword>
<dbReference type="OrthoDB" id="3364132at2759"/>
<proteinExistence type="predicted"/>
<sequence>MKFDRDLQLEDWQLQCSAFAAICGFDRSMVLIFNDFHAWITIEDKHLEEFGHKGDSKDGITCWVPSEPGKVRDAFPAFIILYFSQTDQPGAEVRKSIGATVVHDKARLEVVKDGYRNNESVKLPFVFEKIETTDPETASRLNSSRGSESSARASSSSESVASPVSIADVGLIYLEIHRVNLVGRQRYDATHTPPESPLYTEEEAKGKIHRVNFGDPIKSQSVTHYHDTEPIGPPVAKFSFRYAPLGVLRANSIAPLSTRHDHDAAVKIELDPNLRSREAFDGSEPPLFLRDIDDSGAIVKPDPDASRNNKRRQLGLEDGREEHHGSSSSSSSNSIRKRQRRTNGAGERDGGVMKLRDPNVIDVTLEDSD</sequence>
<comment type="caution">
    <text evidence="2">The sequence shown here is derived from an EMBL/GenBank/DDBJ whole genome shotgun (WGS) entry which is preliminary data.</text>
</comment>
<dbReference type="EMBL" id="JAACJM010000079">
    <property type="protein sequence ID" value="KAF5349764.1"/>
    <property type="molecule type" value="Genomic_DNA"/>
</dbReference>
<dbReference type="Proteomes" id="UP000559256">
    <property type="component" value="Unassembled WGS sequence"/>
</dbReference>
<feature type="compositionally biased region" description="Basic and acidic residues" evidence="1">
    <location>
        <begin position="314"/>
        <end position="325"/>
    </location>
</feature>
<protein>
    <submittedName>
        <fullName evidence="2">Uncharacterized protein</fullName>
    </submittedName>
</protein>
<feature type="compositionally biased region" description="Basic and acidic residues" evidence="1">
    <location>
        <begin position="346"/>
        <end position="359"/>
    </location>
</feature>
<accession>A0A8H5CYP0</accession>
<feature type="region of interest" description="Disordered" evidence="1">
    <location>
        <begin position="277"/>
        <end position="369"/>
    </location>
</feature>
<evidence type="ECO:0000256" key="1">
    <source>
        <dbReference type="SAM" id="MobiDB-lite"/>
    </source>
</evidence>
<evidence type="ECO:0000313" key="3">
    <source>
        <dbReference type="Proteomes" id="UP000559256"/>
    </source>
</evidence>
<gene>
    <name evidence="2" type="ORF">D9758_010173</name>
</gene>
<name>A0A8H5CYP0_9AGAR</name>
<organism evidence="2 3">
    <name type="scientific">Tetrapyrgos nigripes</name>
    <dbReference type="NCBI Taxonomy" id="182062"/>
    <lineage>
        <taxon>Eukaryota</taxon>
        <taxon>Fungi</taxon>
        <taxon>Dikarya</taxon>
        <taxon>Basidiomycota</taxon>
        <taxon>Agaricomycotina</taxon>
        <taxon>Agaricomycetes</taxon>
        <taxon>Agaricomycetidae</taxon>
        <taxon>Agaricales</taxon>
        <taxon>Marasmiineae</taxon>
        <taxon>Marasmiaceae</taxon>
        <taxon>Tetrapyrgos</taxon>
    </lineage>
</organism>
<feature type="compositionally biased region" description="Low complexity" evidence="1">
    <location>
        <begin position="138"/>
        <end position="158"/>
    </location>
</feature>
<reference evidence="2 3" key="1">
    <citation type="journal article" date="2020" name="ISME J.">
        <title>Uncovering the hidden diversity of litter-decomposition mechanisms in mushroom-forming fungi.</title>
        <authorList>
            <person name="Floudas D."/>
            <person name="Bentzer J."/>
            <person name="Ahren D."/>
            <person name="Johansson T."/>
            <person name="Persson P."/>
            <person name="Tunlid A."/>
        </authorList>
    </citation>
    <scope>NUCLEOTIDE SEQUENCE [LARGE SCALE GENOMIC DNA]</scope>
    <source>
        <strain evidence="2 3">CBS 291.85</strain>
    </source>
</reference>
<feature type="region of interest" description="Disordered" evidence="1">
    <location>
        <begin position="134"/>
        <end position="158"/>
    </location>
</feature>
<evidence type="ECO:0000313" key="2">
    <source>
        <dbReference type="EMBL" id="KAF5349764.1"/>
    </source>
</evidence>
<dbReference type="AlphaFoldDB" id="A0A8H5CYP0"/>